<protein>
    <submittedName>
        <fullName evidence="1">Uncharacterized protein</fullName>
    </submittedName>
</protein>
<gene>
    <name evidence="1" type="ORF">M23134_04469</name>
</gene>
<dbReference type="RefSeq" id="WP_002697917.1">
    <property type="nucleotide sequence ID" value="NZ_AAWS01000015.1"/>
</dbReference>
<reference evidence="1 2" key="1">
    <citation type="submission" date="2007-01" db="EMBL/GenBank/DDBJ databases">
        <authorList>
            <person name="Haygood M."/>
            <person name="Podell S."/>
            <person name="Anderson C."/>
            <person name="Hopkinson B."/>
            <person name="Roe K."/>
            <person name="Barbeau K."/>
            <person name="Gaasterland T."/>
            <person name="Ferriera S."/>
            <person name="Johnson J."/>
            <person name="Kravitz S."/>
            <person name="Beeson K."/>
            <person name="Sutton G."/>
            <person name="Rogers Y.-H."/>
            <person name="Friedman R."/>
            <person name="Frazier M."/>
            <person name="Venter J.C."/>
        </authorList>
    </citation>
    <scope>NUCLEOTIDE SEQUENCE [LARGE SCALE GENOMIC DNA]</scope>
    <source>
        <strain evidence="1 2">ATCC 23134</strain>
    </source>
</reference>
<keyword evidence="2" id="KW-1185">Reference proteome</keyword>
<accession>A1ZM90</accession>
<comment type="caution">
    <text evidence="1">The sequence shown here is derived from an EMBL/GenBank/DDBJ whole genome shotgun (WGS) entry which is preliminary data.</text>
</comment>
<dbReference type="EMBL" id="AAWS01000015">
    <property type="protein sequence ID" value="EAY28622.1"/>
    <property type="molecule type" value="Genomic_DNA"/>
</dbReference>
<dbReference type="Proteomes" id="UP000004095">
    <property type="component" value="Unassembled WGS sequence"/>
</dbReference>
<evidence type="ECO:0000313" key="1">
    <source>
        <dbReference type="EMBL" id="EAY28622.1"/>
    </source>
</evidence>
<name>A1ZM90_MICM2</name>
<sequence>MNEDTQYRLLFDDPVRLFESTKYKKVLKSTVKKFAAQKLQDEALSQELLQKCQQSLYTEVLPQIQQDFKPDYNLLLPFFQRIIYAQCVYLVERLTPH</sequence>
<evidence type="ECO:0000313" key="2">
    <source>
        <dbReference type="Proteomes" id="UP000004095"/>
    </source>
</evidence>
<dbReference type="AlphaFoldDB" id="A1ZM90"/>
<organism evidence="1 2">
    <name type="scientific">Microscilla marina ATCC 23134</name>
    <dbReference type="NCBI Taxonomy" id="313606"/>
    <lineage>
        <taxon>Bacteria</taxon>
        <taxon>Pseudomonadati</taxon>
        <taxon>Bacteroidota</taxon>
        <taxon>Cytophagia</taxon>
        <taxon>Cytophagales</taxon>
        <taxon>Microscillaceae</taxon>
        <taxon>Microscilla</taxon>
    </lineage>
</organism>
<proteinExistence type="predicted"/>